<dbReference type="InterPro" id="IPR015421">
    <property type="entry name" value="PyrdxlP-dep_Trfase_major"/>
</dbReference>
<evidence type="ECO:0000313" key="4">
    <source>
        <dbReference type="EMBL" id="OCS89208.1"/>
    </source>
</evidence>
<dbReference type="Gene3D" id="3.40.640.10">
    <property type="entry name" value="Type I PLP-dependent aspartate aminotransferase-like (Major domain)"/>
    <property type="match status" value="1"/>
</dbReference>
<dbReference type="PANTHER" id="PTHR42885:SF1">
    <property type="entry name" value="THREONINE-PHOSPHATE DECARBOXYLASE"/>
    <property type="match status" value="1"/>
</dbReference>
<dbReference type="GO" id="GO:0030170">
    <property type="term" value="F:pyridoxal phosphate binding"/>
    <property type="evidence" value="ECO:0007669"/>
    <property type="project" value="InterPro"/>
</dbReference>
<dbReference type="Gene3D" id="3.90.1150.10">
    <property type="entry name" value="Aspartate Aminotransferase, domain 1"/>
    <property type="match status" value="1"/>
</dbReference>
<dbReference type="Pfam" id="PF00155">
    <property type="entry name" value="Aminotran_1_2"/>
    <property type="match status" value="1"/>
</dbReference>
<dbReference type="InterPro" id="IPR004839">
    <property type="entry name" value="Aminotransferase_I/II_large"/>
</dbReference>
<dbReference type="InterPro" id="IPR015424">
    <property type="entry name" value="PyrdxlP-dep_Trfase"/>
</dbReference>
<dbReference type="AlphaFoldDB" id="A0A1C0YPV7"/>
<keyword evidence="4" id="KW-0032">Aminotransferase</keyword>
<protein>
    <submittedName>
        <fullName evidence="4">Histidinol phosphate aminotransferase</fullName>
    </submittedName>
</protein>
<evidence type="ECO:0000256" key="2">
    <source>
        <dbReference type="ARBA" id="ARBA00022898"/>
    </source>
</evidence>
<dbReference type="EMBL" id="MATO01000044">
    <property type="protein sequence ID" value="OCS89208.1"/>
    <property type="molecule type" value="Genomic_DNA"/>
</dbReference>
<dbReference type="CDD" id="cd00609">
    <property type="entry name" value="AAT_like"/>
    <property type="match status" value="1"/>
</dbReference>
<keyword evidence="5" id="KW-1185">Reference proteome</keyword>
<dbReference type="PANTHER" id="PTHR42885">
    <property type="entry name" value="HISTIDINOL-PHOSPHATE AMINOTRANSFERASE-RELATED"/>
    <property type="match status" value="1"/>
</dbReference>
<sequence>MQYPAHGANPASLYEALQLDMPASIIDVSENVNVFGTPKEVVKQWVDCVQLLHQYPHEEAEPFTSAAAAYHGVLREHVAVSNGAAESLNVIAQSFAGKRVVLLEPSFSEYRRTLMQYGCTIEQVVATSIEEYTFNEDVLRDALNDAAACYICNPNNPTGVLTARASIERYVASYPQCTFVIDEAFMDWTDEVESCVSLVSHYNNIIVLRSMTKMYGLAGVRLGYMLTQKAQQYRAYFPHWNVSTVAIALGVTCFQQIAFVEKSRAHADKLRTTMSEQLRALGARVTNSRANFLTFSLPNVDADAFFMHMLSRGIVLRHTKNYVGLNGQWFRIAVKSEDIWATCLQEMTAYVQHDSSISPR</sequence>
<accession>A0A1C0YPV7</accession>
<dbReference type="SUPFAM" id="SSF53383">
    <property type="entry name" value="PLP-dependent transferases"/>
    <property type="match status" value="1"/>
</dbReference>
<gene>
    <name evidence="4" type="ORF">A6K76_12710</name>
</gene>
<evidence type="ECO:0000259" key="3">
    <source>
        <dbReference type="Pfam" id="PF00155"/>
    </source>
</evidence>
<comment type="caution">
    <text evidence="4">The sequence shown here is derived from an EMBL/GenBank/DDBJ whole genome shotgun (WGS) entry which is preliminary data.</text>
</comment>
<keyword evidence="2" id="KW-0663">Pyridoxal phosphate</keyword>
<dbReference type="Proteomes" id="UP000093482">
    <property type="component" value="Unassembled WGS sequence"/>
</dbReference>
<comment type="cofactor">
    <cofactor evidence="1">
        <name>pyridoxal 5'-phosphate</name>
        <dbReference type="ChEBI" id="CHEBI:597326"/>
    </cofactor>
</comment>
<feature type="domain" description="Aminotransferase class I/classII large" evidence="3">
    <location>
        <begin position="25"/>
        <end position="334"/>
    </location>
</feature>
<evidence type="ECO:0000313" key="5">
    <source>
        <dbReference type="Proteomes" id="UP000093482"/>
    </source>
</evidence>
<name>A0A1C0YPV7_9BACL</name>
<dbReference type="OrthoDB" id="9813612at2"/>
<proteinExistence type="predicted"/>
<dbReference type="InterPro" id="IPR015422">
    <property type="entry name" value="PyrdxlP-dep_Trfase_small"/>
</dbReference>
<evidence type="ECO:0000256" key="1">
    <source>
        <dbReference type="ARBA" id="ARBA00001933"/>
    </source>
</evidence>
<organism evidence="4 5">
    <name type="scientific">Caryophanon latum</name>
    <dbReference type="NCBI Taxonomy" id="33977"/>
    <lineage>
        <taxon>Bacteria</taxon>
        <taxon>Bacillati</taxon>
        <taxon>Bacillota</taxon>
        <taxon>Bacilli</taxon>
        <taxon>Bacillales</taxon>
        <taxon>Caryophanaceae</taxon>
        <taxon>Caryophanon</taxon>
    </lineage>
</organism>
<reference evidence="4 5" key="1">
    <citation type="submission" date="2016-07" db="EMBL/GenBank/DDBJ databases">
        <title>Caryophanon latum genome sequencing.</title>
        <authorList>
            <person name="Verma A."/>
            <person name="Pal Y."/>
            <person name="Krishnamurthi S."/>
        </authorList>
    </citation>
    <scope>NUCLEOTIDE SEQUENCE [LARGE SCALE GENOMIC DNA]</scope>
    <source>
        <strain evidence="4 5">DSM 14151</strain>
    </source>
</reference>
<dbReference type="GO" id="GO:0008483">
    <property type="term" value="F:transaminase activity"/>
    <property type="evidence" value="ECO:0007669"/>
    <property type="project" value="UniProtKB-KW"/>
</dbReference>
<keyword evidence="4" id="KW-0808">Transferase</keyword>
<dbReference type="RefSeq" id="WP_066465227.1">
    <property type="nucleotide sequence ID" value="NZ_MATO01000044.1"/>
</dbReference>